<evidence type="ECO:0000259" key="4">
    <source>
        <dbReference type="SMART" id="SM01003"/>
    </source>
</evidence>
<dbReference type="RefSeq" id="WP_150508569.1">
    <property type="nucleotide sequence ID" value="NZ_BMSQ01000032.1"/>
</dbReference>
<dbReference type="SUPFAM" id="SSF52283">
    <property type="entry name" value="Formate/glycerate dehydrogenase catalytic domain-like"/>
    <property type="match status" value="1"/>
</dbReference>
<dbReference type="InterPro" id="IPR007886">
    <property type="entry name" value="AlaDH/PNT_N"/>
</dbReference>
<dbReference type="KEGG" id="sspb:CP982_00185"/>
<keyword evidence="8" id="KW-1185">Reference proteome</keyword>
<evidence type="ECO:0000313" key="6">
    <source>
        <dbReference type="EMBL" id="QEV57353.1"/>
    </source>
</evidence>
<dbReference type="Pfam" id="PF01262">
    <property type="entry name" value="AlaDh_PNT_C"/>
    <property type="match status" value="1"/>
</dbReference>
<dbReference type="Gene3D" id="3.40.50.720">
    <property type="entry name" value="NAD(P)-binding Rossmann-like Domain"/>
    <property type="match status" value="2"/>
</dbReference>
<feature type="domain" description="Alanine dehydrogenase/pyridine nucleotide transhydrogenase NAD(H)-binding" evidence="3">
    <location>
        <begin position="150"/>
        <end position="301"/>
    </location>
</feature>
<dbReference type="EMBL" id="JACHJD010000016">
    <property type="protein sequence ID" value="MBB5108005.1"/>
    <property type="molecule type" value="Genomic_DNA"/>
</dbReference>
<evidence type="ECO:0000259" key="3">
    <source>
        <dbReference type="SMART" id="SM01002"/>
    </source>
</evidence>
<dbReference type="Proteomes" id="UP000549009">
    <property type="component" value="Unassembled WGS sequence"/>
</dbReference>
<dbReference type="SMART" id="SM01003">
    <property type="entry name" value="AlaDh_PNT_N"/>
    <property type="match status" value="1"/>
</dbReference>
<name>A0A5P2WX55_STRST</name>
<dbReference type="InterPro" id="IPR036291">
    <property type="entry name" value="NAD(P)-bd_dom_sf"/>
</dbReference>
<dbReference type="InterPro" id="IPR007698">
    <property type="entry name" value="AlaDH/PNT_NAD(H)-bd"/>
</dbReference>
<dbReference type="EMBL" id="CP023690">
    <property type="protein sequence ID" value="QEV57353.1"/>
    <property type="molecule type" value="Genomic_DNA"/>
</dbReference>
<dbReference type="GO" id="GO:0000286">
    <property type="term" value="F:alanine dehydrogenase activity"/>
    <property type="evidence" value="ECO:0007669"/>
    <property type="project" value="TreeGrafter"/>
</dbReference>
<protein>
    <submittedName>
        <fullName evidence="6">Alanine dehydrogenase</fullName>
    </submittedName>
</protein>
<feature type="domain" description="Alanine dehydrogenase/pyridine nucleotide transhydrogenase N-terminal" evidence="4">
    <location>
        <begin position="8"/>
        <end position="104"/>
    </location>
</feature>
<dbReference type="PANTHER" id="PTHR42795">
    <property type="entry name" value="ALANINE DEHYDROGENASE"/>
    <property type="match status" value="1"/>
</dbReference>
<reference evidence="6 7" key="1">
    <citation type="submission" date="2017-09" db="EMBL/GenBank/DDBJ databases">
        <authorList>
            <person name="Lee N."/>
            <person name="Cho B.-K."/>
        </authorList>
    </citation>
    <scope>NUCLEOTIDE SEQUENCE [LARGE SCALE GENOMIC DNA]</scope>
    <source>
        <strain evidence="6 7">ATCC 27465</strain>
    </source>
</reference>
<evidence type="ECO:0000256" key="1">
    <source>
        <dbReference type="ARBA" id="ARBA00023002"/>
    </source>
</evidence>
<dbReference type="SMART" id="SM01002">
    <property type="entry name" value="AlaDh_PNT_C"/>
    <property type="match status" value="1"/>
</dbReference>
<sequence>MTQLTVGLITAPRATGDRRLPLHPQHLARLEAGISSRLYVETGYGTAFGVSDDHLAQACGGICTRQEIFAECDVILVHHPAPQDLTDLKNGQILWAYPHLAAPAAPARPPGRRPALLTPSRPHPPRPDHTPRQAPAHPDAMTGYCSVTHALAAAGRTGHWGPPLHAAVIGDGAAAQGAVDALRTQNITRITRLTTRFPGPGAPEHTAQLETDDTGTLHAVRTTGHLPLAELLARHDIIVTCEPPPAGEPLTFLTAAQSAALKPGTLIVDIPAAPEAGFPWAHPTTLAHPLRQITAGVQYYAVPDSPSYLFNSATWTRSTALLPHLATVVAGRAHWTTPPPGHPGHTPQTTPGPSPLR</sequence>
<dbReference type="GO" id="GO:0006524">
    <property type="term" value="P:alanine catabolic process"/>
    <property type="evidence" value="ECO:0007669"/>
    <property type="project" value="TreeGrafter"/>
</dbReference>
<gene>
    <name evidence="6" type="ORF">CP982_00185</name>
    <name evidence="5" type="ORF">FHS40_007126</name>
</gene>
<dbReference type="Proteomes" id="UP000326505">
    <property type="component" value="Chromosome"/>
</dbReference>
<evidence type="ECO:0000313" key="5">
    <source>
        <dbReference type="EMBL" id="MBB5108005.1"/>
    </source>
</evidence>
<evidence type="ECO:0000313" key="8">
    <source>
        <dbReference type="Proteomes" id="UP000549009"/>
    </source>
</evidence>
<dbReference type="AlphaFoldDB" id="A0A5P2WX55"/>
<dbReference type="GO" id="GO:0005886">
    <property type="term" value="C:plasma membrane"/>
    <property type="evidence" value="ECO:0007669"/>
    <property type="project" value="TreeGrafter"/>
</dbReference>
<feature type="region of interest" description="Disordered" evidence="2">
    <location>
        <begin position="333"/>
        <end position="357"/>
    </location>
</feature>
<dbReference type="OrthoDB" id="5918420at2"/>
<dbReference type="SUPFAM" id="SSF51735">
    <property type="entry name" value="NAD(P)-binding Rossmann-fold domains"/>
    <property type="match status" value="1"/>
</dbReference>
<evidence type="ECO:0000313" key="7">
    <source>
        <dbReference type="Proteomes" id="UP000326505"/>
    </source>
</evidence>
<keyword evidence="1" id="KW-0560">Oxidoreductase</keyword>
<accession>A0A5P2WX55</accession>
<dbReference type="Pfam" id="PF05222">
    <property type="entry name" value="AlaDh_PNT_N"/>
    <property type="match status" value="1"/>
</dbReference>
<proteinExistence type="predicted"/>
<evidence type="ECO:0000256" key="2">
    <source>
        <dbReference type="SAM" id="MobiDB-lite"/>
    </source>
</evidence>
<organism evidence="6 7">
    <name type="scientific">Streptomyces spectabilis</name>
    <dbReference type="NCBI Taxonomy" id="68270"/>
    <lineage>
        <taxon>Bacteria</taxon>
        <taxon>Bacillati</taxon>
        <taxon>Actinomycetota</taxon>
        <taxon>Actinomycetes</taxon>
        <taxon>Kitasatosporales</taxon>
        <taxon>Streptomycetaceae</taxon>
        <taxon>Streptomyces</taxon>
    </lineage>
</organism>
<reference evidence="5 8" key="2">
    <citation type="submission" date="2020-08" db="EMBL/GenBank/DDBJ databases">
        <title>Genomic Encyclopedia of Type Strains, Phase III (KMG-III): the genomes of soil and plant-associated and newly described type strains.</title>
        <authorList>
            <person name="Whitman W."/>
        </authorList>
    </citation>
    <scope>NUCLEOTIDE SEQUENCE [LARGE SCALE GENOMIC DNA]</scope>
    <source>
        <strain evidence="5 8">CECT 3146</strain>
    </source>
</reference>
<feature type="region of interest" description="Disordered" evidence="2">
    <location>
        <begin position="104"/>
        <end position="138"/>
    </location>
</feature>
<dbReference type="PANTHER" id="PTHR42795:SF1">
    <property type="entry name" value="ALANINE DEHYDROGENASE"/>
    <property type="match status" value="1"/>
</dbReference>